<proteinExistence type="predicted"/>
<feature type="compositionally biased region" description="Basic and acidic residues" evidence="5">
    <location>
        <begin position="479"/>
        <end position="491"/>
    </location>
</feature>
<gene>
    <name evidence="8" type="ORF">NUU61_000922</name>
</gene>
<dbReference type="AlphaFoldDB" id="A0A9W9GAK1"/>
<keyword evidence="2 6" id="KW-0812">Transmembrane</keyword>
<feature type="region of interest" description="Disordered" evidence="5">
    <location>
        <begin position="1"/>
        <end position="46"/>
    </location>
</feature>
<evidence type="ECO:0000256" key="2">
    <source>
        <dbReference type="ARBA" id="ARBA00022692"/>
    </source>
</evidence>
<evidence type="ECO:0000256" key="5">
    <source>
        <dbReference type="SAM" id="MobiDB-lite"/>
    </source>
</evidence>
<feature type="region of interest" description="Disordered" evidence="5">
    <location>
        <begin position="461"/>
        <end position="493"/>
    </location>
</feature>
<organism evidence="8 9">
    <name type="scientific">Penicillium alfredii</name>
    <dbReference type="NCBI Taxonomy" id="1506179"/>
    <lineage>
        <taxon>Eukaryota</taxon>
        <taxon>Fungi</taxon>
        <taxon>Dikarya</taxon>
        <taxon>Ascomycota</taxon>
        <taxon>Pezizomycotina</taxon>
        <taxon>Eurotiomycetes</taxon>
        <taxon>Eurotiomycetidae</taxon>
        <taxon>Eurotiales</taxon>
        <taxon>Aspergillaceae</taxon>
        <taxon>Penicillium</taxon>
    </lineage>
</organism>
<feature type="transmembrane region" description="Helical" evidence="6">
    <location>
        <begin position="126"/>
        <end position="157"/>
    </location>
</feature>
<protein>
    <recommendedName>
        <fullName evidence="7">TECPR1-like DysF domain-containing protein</fullName>
    </recommendedName>
</protein>
<sequence>MDEYTPEALVNRQEPIPVFSTPKPRQQSGSPASLHSRSSSQSKSSLQDRLFAKLLQQVIPHDDEDETDSSGDKAFSTSPKRPAFSLPTMTNNFRRFNARIGVVFLFQNRVERLLSWKKPTHTLSLLFVYSFICLDPHLLLVLPVVVLLLFIMVPAFVARHPPPPTTSTSSTTPYYSYDGPALAPARTIRPAPETSKDFFRNMRDLQNCMADFSDIHDATIAVFAPLTNFSNEKLSSTIFLGCTIATVVLFISAHLLPLRLVLLAGGNAAILSSHPTIRQFFQDIVHDVGVGTPELGSPVSEDVPGVSVPATPSAAMSAMESLADISVDSDPEEREVEIFEVQHRAPGTSESGWENFIFSPLPYDPLSPSRIAGDRPRGCRFFEDVRPPYGWAWKSKKWELDLDCREWVVERMITGVGFEIPGVTAEGNAITDEVGGWVWDLPPSPLSREDDEEITTLAYGDLQPEVPTPQSKGGSISKNTDKEKPSARDWEEAAPASYGIGEWRRRRWVRVVQRMSLPPPEVVTYSTLGHG</sequence>
<comment type="subcellular location">
    <subcellularLocation>
        <location evidence="1">Membrane</location>
        <topology evidence="1">Multi-pass membrane protein</topology>
    </subcellularLocation>
</comment>
<evidence type="ECO:0000256" key="6">
    <source>
        <dbReference type="SAM" id="Phobius"/>
    </source>
</evidence>
<evidence type="ECO:0000313" key="8">
    <source>
        <dbReference type="EMBL" id="KAJ5115163.1"/>
    </source>
</evidence>
<dbReference type="RefSeq" id="XP_056516355.1">
    <property type="nucleotide sequence ID" value="XM_056651505.1"/>
</dbReference>
<feature type="domain" description="TECPR1-like DysF" evidence="7">
    <location>
        <begin position="84"/>
        <end position="510"/>
    </location>
</feature>
<evidence type="ECO:0000259" key="7">
    <source>
        <dbReference type="Pfam" id="PF06398"/>
    </source>
</evidence>
<name>A0A9W9GAK1_9EURO</name>
<keyword evidence="9" id="KW-1185">Reference proteome</keyword>
<dbReference type="GeneID" id="81390673"/>
<feature type="compositionally biased region" description="Polar residues" evidence="5">
    <location>
        <begin position="468"/>
        <end position="478"/>
    </location>
</feature>
<feature type="region of interest" description="Disordered" evidence="5">
    <location>
        <begin position="62"/>
        <end position="83"/>
    </location>
</feature>
<dbReference type="Pfam" id="PF06398">
    <property type="entry name" value="Pex24p"/>
    <property type="match status" value="1"/>
</dbReference>
<dbReference type="InterPro" id="IPR052816">
    <property type="entry name" value="Peroxisomal_Membrane_PEX28-32"/>
</dbReference>
<keyword evidence="3 6" id="KW-1133">Transmembrane helix</keyword>
<dbReference type="InterPro" id="IPR010482">
    <property type="entry name" value="TECPR1-like_DysF"/>
</dbReference>
<keyword evidence="4 6" id="KW-0472">Membrane</keyword>
<dbReference type="PANTHER" id="PTHR28304">
    <property type="entry name" value="PEROXISOMAL MEMBRANE PROTEIN PEX29"/>
    <property type="match status" value="1"/>
</dbReference>
<comment type="caution">
    <text evidence="8">The sequence shown here is derived from an EMBL/GenBank/DDBJ whole genome shotgun (WGS) entry which is preliminary data.</text>
</comment>
<dbReference type="GO" id="GO:0007031">
    <property type="term" value="P:peroxisome organization"/>
    <property type="evidence" value="ECO:0007669"/>
    <property type="project" value="TreeGrafter"/>
</dbReference>
<reference evidence="8" key="1">
    <citation type="submission" date="2022-11" db="EMBL/GenBank/DDBJ databases">
        <authorList>
            <person name="Petersen C."/>
        </authorList>
    </citation>
    <scope>NUCLEOTIDE SEQUENCE</scope>
    <source>
        <strain evidence="8">IBT 34128</strain>
    </source>
</reference>
<feature type="compositionally biased region" description="Low complexity" evidence="5">
    <location>
        <begin position="28"/>
        <end position="45"/>
    </location>
</feature>
<evidence type="ECO:0000256" key="1">
    <source>
        <dbReference type="ARBA" id="ARBA00004141"/>
    </source>
</evidence>
<dbReference type="OrthoDB" id="74314at2759"/>
<evidence type="ECO:0000313" key="9">
    <source>
        <dbReference type="Proteomes" id="UP001141434"/>
    </source>
</evidence>
<feature type="transmembrane region" description="Helical" evidence="6">
    <location>
        <begin position="238"/>
        <end position="256"/>
    </location>
</feature>
<accession>A0A9W9GAK1</accession>
<dbReference type="Proteomes" id="UP001141434">
    <property type="component" value="Unassembled WGS sequence"/>
</dbReference>
<evidence type="ECO:0000256" key="3">
    <source>
        <dbReference type="ARBA" id="ARBA00022989"/>
    </source>
</evidence>
<dbReference type="GO" id="GO:0005778">
    <property type="term" value="C:peroxisomal membrane"/>
    <property type="evidence" value="ECO:0007669"/>
    <property type="project" value="UniProtKB-ARBA"/>
</dbReference>
<dbReference type="EMBL" id="JAPMSZ010000001">
    <property type="protein sequence ID" value="KAJ5115163.1"/>
    <property type="molecule type" value="Genomic_DNA"/>
</dbReference>
<evidence type="ECO:0000256" key="4">
    <source>
        <dbReference type="ARBA" id="ARBA00023136"/>
    </source>
</evidence>
<dbReference type="PANTHER" id="PTHR28304:SF2">
    <property type="entry name" value="PEROXISOMAL MEMBRANE PROTEIN PEX29"/>
    <property type="match status" value="1"/>
</dbReference>
<reference evidence="8" key="2">
    <citation type="journal article" date="2023" name="IMA Fungus">
        <title>Comparative genomic study of the Penicillium genus elucidates a diverse pangenome and 15 lateral gene transfer events.</title>
        <authorList>
            <person name="Petersen C."/>
            <person name="Sorensen T."/>
            <person name="Nielsen M.R."/>
            <person name="Sondergaard T.E."/>
            <person name="Sorensen J.L."/>
            <person name="Fitzpatrick D.A."/>
            <person name="Frisvad J.C."/>
            <person name="Nielsen K.L."/>
        </authorList>
    </citation>
    <scope>NUCLEOTIDE SEQUENCE</scope>
    <source>
        <strain evidence="8">IBT 34128</strain>
    </source>
</reference>